<dbReference type="Proteomes" id="UP000241071">
    <property type="component" value="Segment"/>
</dbReference>
<organism evidence="1 2">
    <name type="scientific">Moumouvirus goulette</name>
    <dbReference type="NCBI Taxonomy" id="1247379"/>
    <lineage>
        <taxon>Viruses</taxon>
        <taxon>Varidnaviria</taxon>
        <taxon>Bamfordvirae</taxon>
        <taxon>Nucleocytoviricota</taxon>
        <taxon>Megaviricetes</taxon>
        <taxon>Imitervirales</taxon>
        <taxon>Mimiviridae</taxon>
        <taxon>Megamimivirinae</taxon>
        <taxon>Moumouvirus</taxon>
        <taxon>Moumouvirus goulettemassiliense</taxon>
    </lineage>
</organism>
<proteinExistence type="predicted"/>
<evidence type="ECO:0000313" key="1">
    <source>
        <dbReference type="EMBL" id="AGF85642.1"/>
    </source>
</evidence>
<keyword evidence="2" id="KW-1185">Reference proteome</keyword>
<accession>M1PXY1</accession>
<dbReference type="EMBL" id="KC008572">
    <property type="protein sequence ID" value="AGF85642.1"/>
    <property type="molecule type" value="Genomic_DNA"/>
</dbReference>
<reference evidence="1 2" key="1">
    <citation type="submission" date="2012-10" db="EMBL/GenBank/DDBJ databases">
        <title>Complete genome sequence of Moumouvirus goulette.</title>
        <authorList>
            <person name="Fournous G."/>
            <person name="Bougalmi M."/>
            <person name="Colson P."/>
        </authorList>
    </citation>
    <scope>NUCLEOTIDE SEQUENCE [LARGE SCALE GENOMIC DNA]</scope>
</reference>
<evidence type="ECO:0000313" key="2">
    <source>
        <dbReference type="Proteomes" id="UP000241071"/>
    </source>
</evidence>
<gene>
    <name evidence="1" type="ORF">glt_00837</name>
</gene>
<name>M1PXY1_9VIRU</name>
<protein>
    <submittedName>
        <fullName evidence="1">Uncharacterized protein</fullName>
    </submittedName>
</protein>
<sequence length="157" mass="18939">MGNFFSSQEEINRNRCVINNLLPIVPNDSIINSKIFSILNKHNIKYRNINTHENIYFLCPSSFDNNVKQIHKVNWKNNKCPFIRLILPEGYYFEKDYQNHKYYNLFDDKNNKIFEIFVKMCGYDNFSYSPIDNTYLKYKDNFCNHENYAKIVNTFIN</sequence>